<evidence type="ECO:0000256" key="6">
    <source>
        <dbReference type="SAM" id="Phobius"/>
    </source>
</evidence>
<dbReference type="InterPro" id="IPR025857">
    <property type="entry name" value="MacB_PCD"/>
</dbReference>
<dbReference type="EMBL" id="JAAFZH010000012">
    <property type="protein sequence ID" value="NDU97656.1"/>
    <property type="molecule type" value="Genomic_DNA"/>
</dbReference>
<name>A0A6L9LAW2_9BACT</name>
<feature type="domain" description="ABC3 transporter permease C-terminal" evidence="7">
    <location>
        <begin position="685"/>
        <end position="798"/>
    </location>
</feature>
<protein>
    <submittedName>
        <fullName evidence="9">FtsX-like permease family protein</fullName>
    </submittedName>
</protein>
<evidence type="ECO:0000256" key="3">
    <source>
        <dbReference type="ARBA" id="ARBA00022692"/>
    </source>
</evidence>
<evidence type="ECO:0000256" key="2">
    <source>
        <dbReference type="ARBA" id="ARBA00022475"/>
    </source>
</evidence>
<evidence type="ECO:0000256" key="1">
    <source>
        <dbReference type="ARBA" id="ARBA00004651"/>
    </source>
</evidence>
<feature type="transmembrane region" description="Helical" evidence="6">
    <location>
        <begin position="424"/>
        <end position="447"/>
    </location>
</feature>
<reference evidence="9 10" key="1">
    <citation type="submission" date="2020-02" db="EMBL/GenBank/DDBJ databases">
        <title>Draft genome sequence of two Spirosoma agri KCTC 52727 and Spirosoma terrae KCTC 52035.</title>
        <authorList>
            <person name="Rojas J."/>
            <person name="Ambika Manirajan B."/>
            <person name="Suarez C."/>
            <person name="Ratering S."/>
            <person name="Schnell S."/>
        </authorList>
    </citation>
    <scope>NUCLEOTIDE SEQUENCE [LARGE SCALE GENOMIC DNA]</scope>
    <source>
        <strain evidence="9 10">KCTC 52035</strain>
    </source>
</reference>
<evidence type="ECO:0000259" key="8">
    <source>
        <dbReference type="Pfam" id="PF12704"/>
    </source>
</evidence>
<comment type="subcellular location">
    <subcellularLocation>
        <location evidence="1">Cell membrane</location>
        <topology evidence="1">Multi-pass membrane protein</topology>
    </subcellularLocation>
</comment>
<dbReference type="Proteomes" id="UP000474175">
    <property type="component" value="Unassembled WGS sequence"/>
</dbReference>
<dbReference type="AlphaFoldDB" id="A0A6L9LAW2"/>
<dbReference type="GO" id="GO:0022857">
    <property type="term" value="F:transmembrane transporter activity"/>
    <property type="evidence" value="ECO:0007669"/>
    <property type="project" value="TreeGrafter"/>
</dbReference>
<organism evidence="9 10">
    <name type="scientific">Spirosoma terrae</name>
    <dbReference type="NCBI Taxonomy" id="1968276"/>
    <lineage>
        <taxon>Bacteria</taxon>
        <taxon>Pseudomonadati</taxon>
        <taxon>Bacteroidota</taxon>
        <taxon>Cytophagia</taxon>
        <taxon>Cytophagales</taxon>
        <taxon>Cytophagaceae</taxon>
        <taxon>Spirosoma</taxon>
    </lineage>
</organism>
<keyword evidence="2" id="KW-1003">Cell membrane</keyword>
<keyword evidence="10" id="KW-1185">Reference proteome</keyword>
<feature type="transmembrane region" description="Helical" evidence="6">
    <location>
        <begin position="766"/>
        <end position="788"/>
    </location>
</feature>
<gene>
    <name evidence="9" type="ORF">GK108_22420</name>
</gene>
<evidence type="ECO:0000259" key="7">
    <source>
        <dbReference type="Pfam" id="PF02687"/>
    </source>
</evidence>
<evidence type="ECO:0000313" key="10">
    <source>
        <dbReference type="Proteomes" id="UP000474175"/>
    </source>
</evidence>
<sequence length="805" mass="90581">MLKNYVKIAIRNLWKHKTFAGINILGLALGLAMCWLLVQYVRFEQSYDQFMGDKPIYRVETMFSKGGKQKEHWATTSNGYAPAMKANFPEIENYTRIFWRGSERVVRYENQKFREPHVCLVDSNFFTFFDYPVLLGDRRTFLNEPNTVVLSESAARKYFGSQNPVGKTLEISTLAKTLNCQVTGVFADLPANSTMQFSMLISGKTATSKFWNFWYQHANYTFVQLKPNADPGRVEAKFPALAEQYKTEEAMKDDTWGIKLVLLRDIHLNPATPNEIEIKGNRKAVQFLSIIAFVILLISWVNYSNLTTARAMYRAKEAGVRRMVGSSKRLLLLQFVVESTLVHALALLVASGFVLVATLLLPDSLHLNSVSLIWIEPLTFVGFLALWLLGIVLTGVYPATVLLRASPASVLKGKFQLSVTERPLRQSLVVVQFTISVILLISTLVVYRQTAYMTSQKAGVLTDQVVVLKAPVNTADYGPKTEQLKRQLASLAGVLAVTSSGAVPGKEVGQFLANRRFEARAADNRLYEMLQVDHEFIQTYGLQLVAGRGFDRNRPADSTALVINESAVKQLGFTSSEQALGQRIALEVTPGHPNEIIGVIRDYHQRSLHHPFTPVMLFMDPAYKWIPTDFFSVKIHTADPQPLLKNVETIWNQLFPESSLDYFFLDEFYNQQYQQDRQYGILFSIFSSLAIFIACLGLFGLATFSAQQRTKEIGVRKVVGASVFSIVALLSKDFLKLVFIAIVVASPLAWYVMTQWLNDFAYKIDLSWWIFALAGLLAIAIALITVSFQSVKAALMNPVKSLRSD</sequence>
<dbReference type="GO" id="GO:0005886">
    <property type="term" value="C:plasma membrane"/>
    <property type="evidence" value="ECO:0007669"/>
    <property type="project" value="UniProtKB-SubCell"/>
</dbReference>
<evidence type="ECO:0000313" key="9">
    <source>
        <dbReference type="EMBL" id="NDU97656.1"/>
    </source>
</evidence>
<dbReference type="PANTHER" id="PTHR30572">
    <property type="entry name" value="MEMBRANE COMPONENT OF TRANSPORTER-RELATED"/>
    <property type="match status" value="1"/>
</dbReference>
<dbReference type="Pfam" id="PF02687">
    <property type="entry name" value="FtsX"/>
    <property type="match status" value="2"/>
</dbReference>
<dbReference type="PANTHER" id="PTHR30572:SF18">
    <property type="entry name" value="ABC-TYPE MACROLIDE FAMILY EXPORT SYSTEM PERMEASE COMPONENT 2"/>
    <property type="match status" value="1"/>
</dbReference>
<dbReference type="RefSeq" id="WP_163953315.1">
    <property type="nucleotide sequence ID" value="NZ_JAAFZH010000012.1"/>
</dbReference>
<comment type="caution">
    <text evidence="9">The sequence shown here is derived from an EMBL/GenBank/DDBJ whole genome shotgun (WGS) entry which is preliminary data.</text>
</comment>
<keyword evidence="4 6" id="KW-1133">Transmembrane helix</keyword>
<feature type="domain" description="ABC3 transporter permease C-terminal" evidence="7">
    <location>
        <begin position="290"/>
        <end position="407"/>
    </location>
</feature>
<feature type="transmembrane region" description="Helical" evidence="6">
    <location>
        <begin position="284"/>
        <end position="303"/>
    </location>
</feature>
<dbReference type="InterPro" id="IPR003838">
    <property type="entry name" value="ABC3_permease_C"/>
</dbReference>
<feature type="transmembrane region" description="Helical" evidence="6">
    <location>
        <begin position="679"/>
        <end position="702"/>
    </location>
</feature>
<keyword evidence="3 6" id="KW-0812">Transmembrane</keyword>
<dbReference type="Pfam" id="PF12704">
    <property type="entry name" value="MacB_PCD"/>
    <property type="match status" value="1"/>
</dbReference>
<proteinExistence type="predicted"/>
<evidence type="ECO:0000256" key="5">
    <source>
        <dbReference type="ARBA" id="ARBA00023136"/>
    </source>
</evidence>
<feature type="domain" description="MacB-like periplasmic core" evidence="8">
    <location>
        <begin position="21"/>
        <end position="239"/>
    </location>
</feature>
<keyword evidence="5 6" id="KW-0472">Membrane</keyword>
<dbReference type="InterPro" id="IPR050250">
    <property type="entry name" value="Macrolide_Exporter_MacB"/>
</dbReference>
<evidence type="ECO:0000256" key="4">
    <source>
        <dbReference type="ARBA" id="ARBA00022989"/>
    </source>
</evidence>
<accession>A0A6L9LAW2</accession>
<feature type="transmembrane region" description="Helical" evidence="6">
    <location>
        <begin position="737"/>
        <end position="754"/>
    </location>
</feature>
<feature type="transmembrane region" description="Helical" evidence="6">
    <location>
        <begin position="20"/>
        <end position="41"/>
    </location>
</feature>
<feature type="transmembrane region" description="Helical" evidence="6">
    <location>
        <begin position="331"/>
        <end position="360"/>
    </location>
</feature>
<feature type="transmembrane region" description="Helical" evidence="6">
    <location>
        <begin position="380"/>
        <end position="403"/>
    </location>
</feature>